<evidence type="ECO:0000313" key="4">
    <source>
        <dbReference type="Proteomes" id="UP000696280"/>
    </source>
</evidence>
<dbReference type="OrthoDB" id="272271at2759"/>
<keyword evidence="1" id="KW-0560">Oxidoreductase</keyword>
<name>A0A9N9L1X0_9HELO</name>
<keyword evidence="4" id="KW-1185">Reference proteome</keyword>
<reference evidence="3" key="1">
    <citation type="submission" date="2021-07" db="EMBL/GenBank/DDBJ databases">
        <authorList>
            <person name="Durling M."/>
        </authorList>
    </citation>
    <scope>NUCLEOTIDE SEQUENCE</scope>
</reference>
<gene>
    <name evidence="3" type="ORF">HYFRA_00012227</name>
</gene>
<dbReference type="EMBL" id="CAJVRL010000072">
    <property type="protein sequence ID" value="CAG8956683.1"/>
    <property type="molecule type" value="Genomic_DNA"/>
</dbReference>
<evidence type="ECO:0000313" key="3">
    <source>
        <dbReference type="EMBL" id="CAG8956683.1"/>
    </source>
</evidence>
<dbReference type="FunFam" id="3.60.130.10:FF:000011">
    <property type="entry name" value="Taurine catabolism dioxygenase TauD"/>
    <property type="match status" value="1"/>
</dbReference>
<sequence length="431" mass="49345">MAIGKPDISYAPDFEKYQARTKRRLESENLSAVTLPEGFPRKLESEFVWEGKELEGRYEWIYELSEVQVEEVERGLEYFQSLKLPLGFISQETFPLPTLHPILRSISTELHSGHGFKVLRGLPVTKHSREENIIIYAGVSSHIASQRGRQDNKFDGKPADVVLNHIKDLTATVDKALIGAPAYTADKQVFHTDAGDIVSLFALSGAAEGGQSKLASTWRVYNYLAEERPDLIRTLSEDWVVDDFENKERPFILKPLMVYQPASEATPERVLLNYARRYFTGYNGRSRSPNIPAITEAHAEALDALHFLGEKYHIGLDVQQGDIQYVNNLAVFHARDGFRDTPEQQYVLSPSSDNFDLFFILFSELLLTVYRRHLIRLWLRDPENAWPTPEAWKQRWDQLYDGVTAENQIFPLEPRIRTSGQGTGKEEEKEK</sequence>
<protein>
    <recommendedName>
        <fullName evidence="2">TauD/TfdA-like domain-containing protein</fullName>
    </recommendedName>
</protein>
<dbReference type="InterPro" id="IPR003819">
    <property type="entry name" value="TauD/TfdA-like"/>
</dbReference>
<dbReference type="InterPro" id="IPR050411">
    <property type="entry name" value="AlphaKG_dependent_hydroxylases"/>
</dbReference>
<proteinExistence type="predicted"/>
<dbReference type="GO" id="GO:0016491">
    <property type="term" value="F:oxidoreductase activity"/>
    <property type="evidence" value="ECO:0007669"/>
    <property type="project" value="UniProtKB-KW"/>
</dbReference>
<dbReference type="PANTHER" id="PTHR10696:SF54">
    <property type="entry name" value="FAMILY OXIDOREDUCTASE, PUTATIVE (AFU_ORTHOLOGUE AFUA_4G13850)-RELATED"/>
    <property type="match status" value="1"/>
</dbReference>
<dbReference type="SUPFAM" id="SSF51197">
    <property type="entry name" value="Clavaminate synthase-like"/>
    <property type="match status" value="1"/>
</dbReference>
<dbReference type="Proteomes" id="UP000696280">
    <property type="component" value="Unassembled WGS sequence"/>
</dbReference>
<dbReference type="InterPro" id="IPR042098">
    <property type="entry name" value="TauD-like_sf"/>
</dbReference>
<organism evidence="3 4">
    <name type="scientific">Hymenoscyphus fraxineus</name>
    <dbReference type="NCBI Taxonomy" id="746836"/>
    <lineage>
        <taxon>Eukaryota</taxon>
        <taxon>Fungi</taxon>
        <taxon>Dikarya</taxon>
        <taxon>Ascomycota</taxon>
        <taxon>Pezizomycotina</taxon>
        <taxon>Leotiomycetes</taxon>
        <taxon>Helotiales</taxon>
        <taxon>Helotiaceae</taxon>
        <taxon>Hymenoscyphus</taxon>
    </lineage>
</organism>
<dbReference type="Pfam" id="PF02668">
    <property type="entry name" value="TauD"/>
    <property type="match status" value="1"/>
</dbReference>
<comment type="caution">
    <text evidence="3">The sequence shown here is derived from an EMBL/GenBank/DDBJ whole genome shotgun (WGS) entry which is preliminary data.</text>
</comment>
<dbReference type="PANTHER" id="PTHR10696">
    <property type="entry name" value="GAMMA-BUTYROBETAINE HYDROXYLASE-RELATED"/>
    <property type="match status" value="1"/>
</dbReference>
<dbReference type="AlphaFoldDB" id="A0A9N9L1X0"/>
<feature type="domain" description="TauD/TfdA-like" evidence="2">
    <location>
        <begin position="85"/>
        <end position="342"/>
    </location>
</feature>
<accession>A0A9N9L1X0</accession>
<evidence type="ECO:0000259" key="2">
    <source>
        <dbReference type="Pfam" id="PF02668"/>
    </source>
</evidence>
<evidence type="ECO:0000256" key="1">
    <source>
        <dbReference type="ARBA" id="ARBA00023002"/>
    </source>
</evidence>
<dbReference type="Gene3D" id="3.60.130.10">
    <property type="entry name" value="Clavaminate synthase-like"/>
    <property type="match status" value="1"/>
</dbReference>